<protein>
    <submittedName>
        <fullName evidence="5">Transcriptional repressor CopY</fullName>
    </submittedName>
</protein>
<dbReference type="EMBL" id="CP036290">
    <property type="protein sequence ID" value="QDU83080.1"/>
    <property type="molecule type" value="Genomic_DNA"/>
</dbReference>
<gene>
    <name evidence="5" type="primary">copY</name>
    <name evidence="5" type="ORF">Pla163_01760</name>
</gene>
<dbReference type="InterPro" id="IPR036388">
    <property type="entry name" value="WH-like_DNA-bd_sf"/>
</dbReference>
<evidence type="ECO:0000256" key="1">
    <source>
        <dbReference type="ARBA" id="ARBA00011046"/>
    </source>
</evidence>
<dbReference type="RefSeq" id="WP_419186169.1">
    <property type="nucleotide sequence ID" value="NZ_CP036290.1"/>
</dbReference>
<dbReference type="Proteomes" id="UP000319342">
    <property type="component" value="Chromosome"/>
</dbReference>
<evidence type="ECO:0000256" key="3">
    <source>
        <dbReference type="ARBA" id="ARBA00023125"/>
    </source>
</evidence>
<dbReference type="GO" id="GO:0045892">
    <property type="term" value="P:negative regulation of DNA-templated transcription"/>
    <property type="evidence" value="ECO:0007669"/>
    <property type="project" value="InterPro"/>
</dbReference>
<dbReference type="AlphaFoldDB" id="A0A518CV27"/>
<dbReference type="SUPFAM" id="SSF46785">
    <property type="entry name" value="Winged helix' DNA-binding domain"/>
    <property type="match status" value="1"/>
</dbReference>
<comment type="similarity">
    <text evidence="1">Belongs to the BlaI transcriptional regulatory family.</text>
</comment>
<evidence type="ECO:0000313" key="5">
    <source>
        <dbReference type="EMBL" id="QDU83080.1"/>
    </source>
</evidence>
<accession>A0A518CV27</accession>
<dbReference type="InterPro" id="IPR036390">
    <property type="entry name" value="WH_DNA-bd_sf"/>
</dbReference>
<dbReference type="Pfam" id="PF03965">
    <property type="entry name" value="Penicillinase_R"/>
    <property type="match status" value="1"/>
</dbReference>
<keyword evidence="6" id="KW-1185">Reference proteome</keyword>
<dbReference type="Gene3D" id="1.10.4040.10">
    <property type="entry name" value="Penicillinase repressor domain"/>
    <property type="match status" value="1"/>
</dbReference>
<organism evidence="5 6">
    <name type="scientific">Rohdeia mirabilis</name>
    <dbReference type="NCBI Taxonomy" id="2528008"/>
    <lineage>
        <taxon>Bacteria</taxon>
        <taxon>Pseudomonadati</taxon>
        <taxon>Planctomycetota</taxon>
        <taxon>Planctomycetia</taxon>
        <taxon>Planctomycetia incertae sedis</taxon>
        <taxon>Rohdeia</taxon>
    </lineage>
</organism>
<evidence type="ECO:0000256" key="2">
    <source>
        <dbReference type="ARBA" id="ARBA00023015"/>
    </source>
</evidence>
<keyword evidence="4" id="KW-0804">Transcription</keyword>
<dbReference type="PIRSF" id="PIRSF019455">
    <property type="entry name" value="CopR_AtkY"/>
    <property type="match status" value="1"/>
</dbReference>
<dbReference type="InterPro" id="IPR005650">
    <property type="entry name" value="BlaI_family"/>
</dbReference>
<keyword evidence="3" id="KW-0238">DNA-binding</keyword>
<proteinExistence type="inferred from homology"/>
<reference evidence="5 6" key="1">
    <citation type="submission" date="2019-02" db="EMBL/GenBank/DDBJ databases">
        <title>Deep-cultivation of Planctomycetes and their phenomic and genomic characterization uncovers novel biology.</title>
        <authorList>
            <person name="Wiegand S."/>
            <person name="Jogler M."/>
            <person name="Boedeker C."/>
            <person name="Pinto D."/>
            <person name="Vollmers J."/>
            <person name="Rivas-Marin E."/>
            <person name="Kohn T."/>
            <person name="Peeters S.H."/>
            <person name="Heuer A."/>
            <person name="Rast P."/>
            <person name="Oberbeckmann S."/>
            <person name="Bunk B."/>
            <person name="Jeske O."/>
            <person name="Meyerdierks A."/>
            <person name="Storesund J.E."/>
            <person name="Kallscheuer N."/>
            <person name="Luecker S."/>
            <person name="Lage O.M."/>
            <person name="Pohl T."/>
            <person name="Merkel B.J."/>
            <person name="Hornburger P."/>
            <person name="Mueller R.-W."/>
            <person name="Bruemmer F."/>
            <person name="Labrenz M."/>
            <person name="Spormann A.M."/>
            <person name="Op den Camp H."/>
            <person name="Overmann J."/>
            <person name="Amann R."/>
            <person name="Jetten M.S.M."/>
            <person name="Mascher T."/>
            <person name="Medema M.H."/>
            <person name="Devos D.P."/>
            <person name="Kaster A.-K."/>
            <person name="Ovreas L."/>
            <person name="Rohde M."/>
            <person name="Galperin M.Y."/>
            <person name="Jogler C."/>
        </authorList>
    </citation>
    <scope>NUCLEOTIDE SEQUENCE [LARGE SCALE GENOMIC DNA]</scope>
    <source>
        <strain evidence="5 6">Pla163</strain>
    </source>
</reference>
<dbReference type="Gene3D" id="1.10.10.10">
    <property type="entry name" value="Winged helix-like DNA-binding domain superfamily/Winged helix DNA-binding domain"/>
    <property type="match status" value="1"/>
</dbReference>
<name>A0A518CV27_9BACT</name>
<dbReference type="GO" id="GO:0003677">
    <property type="term" value="F:DNA binding"/>
    <property type="evidence" value="ECO:0007669"/>
    <property type="project" value="UniProtKB-KW"/>
</dbReference>
<keyword evidence="2" id="KW-0805">Transcription regulation</keyword>
<sequence length="131" mass="14439">MTKNPKSEPSPSEWKALRHVWEHGPCTARDVCDALAASEGWADSTIKTLLRRLVQKGHLATKAAVGGGQLYSARRSPKRALFDAGEKLLAKAREDTVAPLLAHLVKRSELSSADLAELKKLVEDEQERRSK</sequence>
<evidence type="ECO:0000313" key="6">
    <source>
        <dbReference type="Proteomes" id="UP000319342"/>
    </source>
</evidence>
<evidence type="ECO:0000256" key="4">
    <source>
        <dbReference type="ARBA" id="ARBA00023163"/>
    </source>
</evidence>